<accession>A0ABN1JBX2</accession>
<keyword evidence="9" id="KW-0170">Cobalt</keyword>
<feature type="binding site" evidence="9">
    <location>
        <position position="167"/>
    </location>
    <ligand>
        <name>cob(II)alamin</name>
        <dbReference type="ChEBI" id="CHEBI:16304"/>
    </ligand>
</feature>
<comment type="catalytic activity">
    <reaction evidence="9">
        <text>epoxyqueuosine(34) in tRNA + AH2 = queuosine(34) in tRNA + A + H2O</text>
        <dbReference type="Rhea" id="RHEA:32159"/>
        <dbReference type="Rhea" id="RHEA-COMP:18571"/>
        <dbReference type="Rhea" id="RHEA-COMP:18582"/>
        <dbReference type="ChEBI" id="CHEBI:13193"/>
        <dbReference type="ChEBI" id="CHEBI:15377"/>
        <dbReference type="ChEBI" id="CHEBI:17499"/>
        <dbReference type="ChEBI" id="CHEBI:194431"/>
        <dbReference type="ChEBI" id="CHEBI:194443"/>
        <dbReference type="EC" id="1.17.99.6"/>
    </reaction>
</comment>
<dbReference type="PANTHER" id="PTHR30002:SF4">
    <property type="entry name" value="EPOXYQUEUOSINE REDUCTASE"/>
    <property type="match status" value="1"/>
</dbReference>
<evidence type="ECO:0000256" key="3">
    <source>
        <dbReference type="ARBA" id="ARBA00022694"/>
    </source>
</evidence>
<dbReference type="PROSITE" id="PS00198">
    <property type="entry name" value="4FE4S_FER_1"/>
    <property type="match status" value="1"/>
</dbReference>
<keyword evidence="9" id="KW-0846">Cobalamin</keyword>
<comment type="cofactor">
    <cofactor evidence="9">
        <name>[4Fe-4S] cluster</name>
        <dbReference type="ChEBI" id="CHEBI:49883"/>
    </cofactor>
    <text evidence="9">Binds 2 [4Fe-4S] clusters per monomer.</text>
</comment>
<evidence type="ECO:0000313" key="11">
    <source>
        <dbReference type="EMBL" id="GAA0735381.1"/>
    </source>
</evidence>
<feature type="binding site" evidence="9">
    <location>
        <position position="246"/>
    </location>
    <ligand>
        <name>[4Fe-4S] cluster</name>
        <dbReference type="ChEBI" id="CHEBI:49883"/>
        <label>1</label>
    </ligand>
</feature>
<keyword evidence="7 9" id="KW-0408">Iron</keyword>
<dbReference type="Gene3D" id="3.30.70.20">
    <property type="match status" value="1"/>
</dbReference>
<evidence type="ECO:0000256" key="9">
    <source>
        <dbReference type="HAMAP-Rule" id="MF_00916"/>
    </source>
</evidence>
<dbReference type="EC" id="1.17.99.6" evidence="9"/>
<comment type="similarity">
    <text evidence="9">Belongs to the QueG family.</text>
</comment>
<sequence length="308" mass="35313">MSSQTSKYTKLIKEESKRLGFLSCGISKAEFLEAEAPRLEKWLNANMHGEMRYMENHFDKRLDPTKLVDGSKSVVSLLLNYFPSQTQNTESYKLSKYAYGTDYHFVIKDKLKQLLQFIQDEIGEVSGRAFVDSAPVLDKAWAAKSGLGWIGKHSNLLTQKVGSFYFIAELIIDLELDYDTPTTDHCGRCTACIDACPTEAIVKPYVVDGSKCISYLTIELKDNIPSDFKNKTDDWMFGCDVCQDVCPWNRFSKPHNEPLFNPHPELLEMTKKDWDEITEDTFKKVFKKSAVKRTKYSGLTRNIKFLKD</sequence>
<dbReference type="HAMAP" id="MF_00916">
    <property type="entry name" value="QueG"/>
    <property type="match status" value="1"/>
</dbReference>
<feature type="binding site" evidence="9">
    <location>
        <position position="214"/>
    </location>
    <ligand>
        <name>cob(II)alamin</name>
        <dbReference type="ChEBI" id="CHEBI:16304"/>
    </ligand>
</feature>
<reference evidence="11 12" key="1">
    <citation type="journal article" date="2019" name="Int. J. Syst. Evol. Microbiol.">
        <title>The Global Catalogue of Microorganisms (GCM) 10K type strain sequencing project: providing services to taxonomists for standard genome sequencing and annotation.</title>
        <authorList>
            <consortium name="The Broad Institute Genomics Platform"/>
            <consortium name="The Broad Institute Genome Sequencing Center for Infectious Disease"/>
            <person name="Wu L."/>
            <person name="Ma J."/>
        </authorList>
    </citation>
    <scope>NUCLEOTIDE SEQUENCE [LARGE SCALE GENOMIC DNA]</scope>
    <source>
        <strain evidence="11 12">JCM 15976</strain>
    </source>
</reference>
<feature type="binding site" evidence="9">
    <location>
        <begin position="239"/>
        <end position="240"/>
    </location>
    <ligand>
        <name>cob(II)alamin</name>
        <dbReference type="ChEBI" id="CHEBI:16304"/>
    </ligand>
</feature>
<dbReference type="Pfam" id="PF08331">
    <property type="entry name" value="QueG_DUF1730"/>
    <property type="match status" value="1"/>
</dbReference>
<feature type="binding site" evidence="9">
    <location>
        <position position="192"/>
    </location>
    <ligand>
        <name>[4Fe-4S] cluster</name>
        <dbReference type="ChEBI" id="CHEBI:49883"/>
        <label>1</label>
    </ligand>
</feature>
<feature type="binding site" evidence="9">
    <location>
        <position position="212"/>
    </location>
    <ligand>
        <name>[4Fe-4S] cluster</name>
        <dbReference type="ChEBI" id="CHEBI:49883"/>
        <label>2</label>
    </ligand>
</feature>
<proteinExistence type="inferred from homology"/>
<keyword evidence="2 9" id="KW-0963">Cytoplasm</keyword>
<feature type="binding site" evidence="9">
    <location>
        <position position="186"/>
    </location>
    <ligand>
        <name>[4Fe-4S] cluster</name>
        <dbReference type="ChEBI" id="CHEBI:49883"/>
        <label>1</label>
    </ligand>
</feature>
<evidence type="ECO:0000256" key="6">
    <source>
        <dbReference type="ARBA" id="ARBA00023002"/>
    </source>
</evidence>
<dbReference type="EMBL" id="BAAAGF010000001">
    <property type="protein sequence ID" value="GAA0735381.1"/>
    <property type="molecule type" value="Genomic_DNA"/>
</dbReference>
<feature type="domain" description="4Fe-4S ferredoxin-type" evidence="10">
    <location>
        <begin position="174"/>
        <end position="206"/>
    </location>
</feature>
<feature type="binding site" evidence="9">
    <location>
        <position position="156"/>
    </location>
    <ligand>
        <name>cob(II)alamin</name>
        <dbReference type="ChEBI" id="CHEBI:16304"/>
    </ligand>
</feature>
<keyword evidence="4 9" id="KW-0479">Metal-binding</keyword>
<feature type="binding site" evidence="9">
    <location>
        <position position="242"/>
    </location>
    <ligand>
        <name>[4Fe-4S] cluster</name>
        <dbReference type="ChEBI" id="CHEBI:49883"/>
        <label>2</label>
    </ligand>
</feature>
<comment type="caution">
    <text evidence="11">The sequence shown here is derived from an EMBL/GenBank/DDBJ whole genome shotgun (WGS) entry which is preliminary data.</text>
</comment>
<dbReference type="NCBIfam" id="TIGR00276">
    <property type="entry name" value="tRNA epoxyqueuosine(34) reductase QueG"/>
    <property type="match status" value="1"/>
</dbReference>
<comment type="caution">
    <text evidence="9">Lacks conserved residue(s) required for the propagation of feature annotation.</text>
</comment>
<name>A0ABN1JBX2_9FLAO</name>
<comment type="subunit">
    <text evidence="9">Monomer.</text>
</comment>
<evidence type="ECO:0000256" key="5">
    <source>
        <dbReference type="ARBA" id="ARBA00022785"/>
    </source>
</evidence>
<comment type="function">
    <text evidence="9">Catalyzes the conversion of epoxyqueuosine (oQ) to queuosine (Q), which is a hypermodified base found in the wobble positions of tRNA(Asp), tRNA(Asn), tRNA(His) and tRNA(Tyr).</text>
</comment>
<feature type="binding site" evidence="9">
    <location>
        <position position="239"/>
    </location>
    <ligand>
        <name>[4Fe-4S] cluster</name>
        <dbReference type="ChEBI" id="CHEBI:49883"/>
        <label>2</label>
    </ligand>
</feature>
<dbReference type="InterPro" id="IPR017896">
    <property type="entry name" value="4Fe4S_Fe-S-bd"/>
</dbReference>
<gene>
    <name evidence="9 11" type="primary">queG</name>
    <name evidence="11" type="ORF">GCM10009431_00280</name>
</gene>
<dbReference type="PANTHER" id="PTHR30002">
    <property type="entry name" value="EPOXYQUEUOSINE REDUCTASE"/>
    <property type="match status" value="1"/>
</dbReference>
<keyword evidence="8 9" id="KW-0411">Iron-sulfur</keyword>
<dbReference type="InterPro" id="IPR017900">
    <property type="entry name" value="4Fe4S_Fe_S_CS"/>
</dbReference>
<feature type="binding site" evidence="9">
    <location>
        <position position="196"/>
    </location>
    <ligand>
        <name>[4Fe-4S] cluster</name>
        <dbReference type="ChEBI" id="CHEBI:49883"/>
        <label>2</label>
    </ligand>
</feature>
<evidence type="ECO:0000256" key="1">
    <source>
        <dbReference type="ARBA" id="ARBA00022485"/>
    </source>
</evidence>
<feature type="active site" description="Proton donor" evidence="9">
    <location>
        <position position="132"/>
    </location>
</feature>
<evidence type="ECO:0000256" key="7">
    <source>
        <dbReference type="ARBA" id="ARBA00023004"/>
    </source>
</evidence>
<dbReference type="Pfam" id="PF13484">
    <property type="entry name" value="Fer4_16"/>
    <property type="match status" value="1"/>
</dbReference>
<keyword evidence="5 9" id="KW-0671">Queuosine biosynthesis</keyword>
<feature type="binding site" evidence="9">
    <location>
        <position position="61"/>
    </location>
    <ligand>
        <name>cob(II)alamin</name>
        <dbReference type="ChEBI" id="CHEBI:16304"/>
    </ligand>
</feature>
<evidence type="ECO:0000256" key="8">
    <source>
        <dbReference type="ARBA" id="ARBA00023014"/>
    </source>
</evidence>
<dbReference type="InterPro" id="IPR004453">
    <property type="entry name" value="QueG"/>
</dbReference>
<dbReference type="Proteomes" id="UP001500736">
    <property type="component" value="Unassembled WGS sequence"/>
</dbReference>
<comment type="cofactor">
    <cofactor evidence="9">
        <name>cob(II)alamin</name>
        <dbReference type="ChEBI" id="CHEBI:16304"/>
    </cofactor>
</comment>
<dbReference type="InterPro" id="IPR013542">
    <property type="entry name" value="QueG_DUF1730"/>
</dbReference>
<keyword evidence="1 9" id="KW-0004">4Fe-4S</keyword>
<comment type="subcellular location">
    <subcellularLocation>
        <location evidence="9">Cytoplasm</location>
    </subcellularLocation>
</comment>
<evidence type="ECO:0000256" key="4">
    <source>
        <dbReference type="ARBA" id="ARBA00022723"/>
    </source>
</evidence>
<keyword evidence="12" id="KW-1185">Reference proteome</keyword>
<dbReference type="PROSITE" id="PS51379">
    <property type="entry name" value="4FE4S_FER_2"/>
    <property type="match status" value="1"/>
</dbReference>
<feature type="binding site" evidence="9">
    <location>
        <position position="132"/>
    </location>
    <ligand>
        <name>cob(II)alamin</name>
        <dbReference type="ChEBI" id="CHEBI:16304"/>
    </ligand>
</feature>
<keyword evidence="6 9" id="KW-0560">Oxidoreductase</keyword>
<evidence type="ECO:0000256" key="2">
    <source>
        <dbReference type="ARBA" id="ARBA00022490"/>
    </source>
</evidence>
<protein>
    <recommendedName>
        <fullName evidence="9">Epoxyqueuosine reductase</fullName>
        <ecNumber evidence="9">1.17.99.6</ecNumber>
    </recommendedName>
    <alternativeName>
        <fullName evidence="9">Queuosine biosynthesis protein QueG</fullName>
    </alternativeName>
</protein>
<evidence type="ECO:0000313" key="12">
    <source>
        <dbReference type="Proteomes" id="UP001500736"/>
    </source>
</evidence>
<feature type="binding site" evidence="9">
    <location>
        <position position="189"/>
    </location>
    <ligand>
        <name>[4Fe-4S] cluster</name>
        <dbReference type="ChEBI" id="CHEBI:49883"/>
        <label>1</label>
    </ligand>
</feature>
<keyword evidence="3 9" id="KW-0819">tRNA processing</keyword>
<comment type="pathway">
    <text evidence="9">tRNA modification; tRNA-queuosine biosynthesis.</text>
</comment>
<dbReference type="SUPFAM" id="SSF46548">
    <property type="entry name" value="alpha-helical ferredoxin"/>
    <property type="match status" value="1"/>
</dbReference>
<dbReference type="RefSeq" id="WP_343795046.1">
    <property type="nucleotide sequence ID" value="NZ_BAAAGF010000001.1"/>
</dbReference>
<organism evidence="11 12">
    <name type="scientific">Gaetbulibacter jejuensis</name>
    <dbReference type="NCBI Taxonomy" id="584607"/>
    <lineage>
        <taxon>Bacteria</taxon>
        <taxon>Pseudomonadati</taxon>
        <taxon>Bacteroidota</taxon>
        <taxon>Flavobacteriia</taxon>
        <taxon>Flavobacteriales</taxon>
        <taxon>Flavobacteriaceae</taxon>
        <taxon>Gaetbulibacter</taxon>
    </lineage>
</organism>
<evidence type="ECO:0000259" key="10">
    <source>
        <dbReference type="PROSITE" id="PS51379"/>
    </source>
</evidence>
<feature type="binding site" evidence="9">
    <location>
        <position position="221"/>
    </location>
    <ligand>
        <name>tRNA</name>
        <dbReference type="ChEBI" id="CHEBI:17843"/>
    </ligand>
</feature>